<evidence type="ECO:0000313" key="3">
    <source>
        <dbReference type="Proteomes" id="UP001201273"/>
    </source>
</evidence>
<dbReference type="EMBL" id="JAIMJA010000002">
    <property type="protein sequence ID" value="MCE2593821.1"/>
    <property type="molecule type" value="Genomic_DNA"/>
</dbReference>
<gene>
    <name evidence="2" type="ORF">K6Y31_03225</name>
</gene>
<reference evidence="2 3" key="1">
    <citation type="journal article" date="2022" name="Environ. Microbiol. Rep.">
        <title>Eco-phylogenetic analyses reveal divergent evolution of vitamin B12 metabolism in the marine bacterial family 'Psychromonadaceae'.</title>
        <authorList>
            <person name="Jin X."/>
            <person name="Yang Y."/>
            <person name="Cao H."/>
            <person name="Gao B."/>
            <person name="Zhao Z."/>
        </authorList>
    </citation>
    <scope>NUCLEOTIDE SEQUENCE [LARGE SCALE GENOMIC DNA]</scope>
    <source>
        <strain evidence="2 3">MKS20</strain>
    </source>
</reference>
<dbReference type="Proteomes" id="UP001201273">
    <property type="component" value="Unassembled WGS sequence"/>
</dbReference>
<keyword evidence="1" id="KW-0812">Transmembrane</keyword>
<comment type="caution">
    <text evidence="2">The sequence shown here is derived from an EMBL/GenBank/DDBJ whole genome shotgun (WGS) entry which is preliminary data.</text>
</comment>
<keyword evidence="3" id="KW-1185">Reference proteome</keyword>
<evidence type="ECO:0000313" key="2">
    <source>
        <dbReference type="EMBL" id="MCE2593821.1"/>
    </source>
</evidence>
<proteinExistence type="predicted"/>
<organism evidence="2 3">
    <name type="scientific">Motilimonas cestriensis</name>
    <dbReference type="NCBI Taxonomy" id="2742685"/>
    <lineage>
        <taxon>Bacteria</taxon>
        <taxon>Pseudomonadati</taxon>
        <taxon>Pseudomonadota</taxon>
        <taxon>Gammaproteobacteria</taxon>
        <taxon>Alteromonadales</taxon>
        <taxon>Alteromonadales genera incertae sedis</taxon>
        <taxon>Motilimonas</taxon>
    </lineage>
</organism>
<feature type="transmembrane region" description="Helical" evidence="1">
    <location>
        <begin position="63"/>
        <end position="82"/>
    </location>
</feature>
<feature type="transmembrane region" description="Helical" evidence="1">
    <location>
        <begin position="94"/>
        <end position="116"/>
    </location>
</feature>
<accession>A0ABS8W4D3</accession>
<keyword evidence="1" id="KW-0472">Membrane</keyword>
<sequence length="202" mass="22626">MSMFFSLAFSLPTAIYTGFVILFTLYWLTTMIGMTEIEMLDIDVDDSFLDMTGILTKLKLDGVPATIALSLLFYFSWIVSMMMQNQINQWDLPLLMQIGVGLVAMLISLFVGDLIASQCVKPLRKVFRDQEVLSKKDLVGQTAVIRSNTVTDTFGEANFNNGAAGIIIKIRAQQPNQLNRGDTVLLVEYQAEQDIYHVTPHS</sequence>
<evidence type="ECO:0000256" key="1">
    <source>
        <dbReference type="SAM" id="Phobius"/>
    </source>
</evidence>
<dbReference type="RefSeq" id="WP_233051399.1">
    <property type="nucleotide sequence ID" value="NZ_JAIMJA010000002.1"/>
</dbReference>
<feature type="transmembrane region" description="Helical" evidence="1">
    <location>
        <begin position="6"/>
        <end position="29"/>
    </location>
</feature>
<name>A0ABS8W4D3_9GAMM</name>
<protein>
    <submittedName>
        <fullName evidence="2">DUF1449 family protein</fullName>
    </submittedName>
</protein>
<keyword evidence="1" id="KW-1133">Transmembrane helix</keyword>